<proteinExistence type="predicted"/>
<dbReference type="AlphaFoldDB" id="A0A1C3X5Q4"/>
<dbReference type="GO" id="GO:0016853">
    <property type="term" value="F:isomerase activity"/>
    <property type="evidence" value="ECO:0007669"/>
    <property type="project" value="UniProtKB-KW"/>
</dbReference>
<evidence type="ECO:0000313" key="2">
    <source>
        <dbReference type="EMBL" id="SCB47602.1"/>
    </source>
</evidence>
<dbReference type="Pfam" id="PF12680">
    <property type="entry name" value="SnoaL_2"/>
    <property type="match status" value="1"/>
</dbReference>
<dbReference type="EMBL" id="FMAE01000009">
    <property type="protein sequence ID" value="SCB47602.1"/>
    <property type="molecule type" value="Genomic_DNA"/>
</dbReference>
<accession>A0A1C3X5Q4</accession>
<organism evidence="2 3">
    <name type="scientific">Bradyrhizobium yuanmingense</name>
    <dbReference type="NCBI Taxonomy" id="108015"/>
    <lineage>
        <taxon>Bacteria</taxon>
        <taxon>Pseudomonadati</taxon>
        <taxon>Pseudomonadota</taxon>
        <taxon>Alphaproteobacteria</taxon>
        <taxon>Hyphomicrobiales</taxon>
        <taxon>Nitrobacteraceae</taxon>
        <taxon>Bradyrhizobium</taxon>
    </lineage>
</organism>
<dbReference type="RefSeq" id="WP_036023492.1">
    <property type="nucleotide sequence ID" value="NZ_FMAE01000009.1"/>
</dbReference>
<gene>
    <name evidence="2" type="ORF">GA0061099_1009262</name>
</gene>
<dbReference type="Gene3D" id="3.10.450.50">
    <property type="match status" value="1"/>
</dbReference>
<dbReference type="InterPro" id="IPR037401">
    <property type="entry name" value="SnoaL-like"/>
</dbReference>
<sequence>MDIRSKLTALCEAFNAHDLDSIMEFFADDCVLEMPRGSKPWGSRFEGKRNVRDGLATRFEGLPDVHYGDAEHFVDTMANTGISKWTLTGTTGEGKKIEVRGCDFYTFRADEVIRKDSYWKIVEGSSSA</sequence>
<evidence type="ECO:0000259" key="1">
    <source>
        <dbReference type="Pfam" id="PF12680"/>
    </source>
</evidence>
<dbReference type="InterPro" id="IPR032710">
    <property type="entry name" value="NTF2-like_dom_sf"/>
</dbReference>
<dbReference type="SUPFAM" id="SSF54427">
    <property type="entry name" value="NTF2-like"/>
    <property type="match status" value="1"/>
</dbReference>
<feature type="domain" description="SnoaL-like" evidence="1">
    <location>
        <begin position="8"/>
        <end position="113"/>
    </location>
</feature>
<name>A0A1C3X5Q4_9BRAD</name>
<dbReference type="Proteomes" id="UP000183174">
    <property type="component" value="Unassembled WGS sequence"/>
</dbReference>
<reference evidence="2 3" key="1">
    <citation type="submission" date="2016-08" db="EMBL/GenBank/DDBJ databases">
        <authorList>
            <person name="Seilhamer J.J."/>
        </authorList>
    </citation>
    <scope>NUCLEOTIDE SEQUENCE [LARGE SCALE GENOMIC DNA]</scope>
    <source>
        <strain evidence="2 3">CCBAU 10071</strain>
    </source>
</reference>
<keyword evidence="2" id="KW-0413">Isomerase</keyword>
<evidence type="ECO:0000313" key="3">
    <source>
        <dbReference type="Proteomes" id="UP000183174"/>
    </source>
</evidence>
<protein>
    <submittedName>
        <fullName evidence="2">Ketosteroid isomerase homolog</fullName>
    </submittedName>
</protein>